<reference evidence="3" key="1">
    <citation type="submission" date="2023-06" db="EMBL/GenBank/DDBJ databases">
        <title>Reference genome for the Northern bat (Eptesicus nilssonii), a most northern bat species.</title>
        <authorList>
            <person name="Laine V.N."/>
            <person name="Pulliainen A.T."/>
            <person name="Lilley T.M."/>
        </authorList>
    </citation>
    <scope>NUCLEOTIDE SEQUENCE</scope>
    <source>
        <strain evidence="3">BLF_Eptnil</strain>
        <tissue evidence="3">Kidney</tissue>
    </source>
</reference>
<keyword evidence="1" id="KW-0863">Zinc-finger</keyword>
<evidence type="ECO:0000313" key="3">
    <source>
        <dbReference type="EMBL" id="KAK1346056.1"/>
    </source>
</evidence>
<organism evidence="3 4">
    <name type="scientific">Cnephaeus nilssonii</name>
    <name type="common">Northern bat</name>
    <name type="synonym">Eptesicus nilssonii</name>
    <dbReference type="NCBI Taxonomy" id="3371016"/>
    <lineage>
        <taxon>Eukaryota</taxon>
        <taxon>Metazoa</taxon>
        <taxon>Chordata</taxon>
        <taxon>Craniata</taxon>
        <taxon>Vertebrata</taxon>
        <taxon>Euteleostomi</taxon>
        <taxon>Mammalia</taxon>
        <taxon>Eutheria</taxon>
        <taxon>Laurasiatheria</taxon>
        <taxon>Chiroptera</taxon>
        <taxon>Yangochiroptera</taxon>
        <taxon>Vespertilionidae</taxon>
        <taxon>Cnephaeus</taxon>
    </lineage>
</organism>
<proteinExistence type="predicted"/>
<dbReference type="PROSITE" id="PS50157">
    <property type="entry name" value="ZINC_FINGER_C2H2_2"/>
    <property type="match status" value="1"/>
</dbReference>
<keyword evidence="4" id="KW-1185">Reference proteome</keyword>
<dbReference type="Proteomes" id="UP001177744">
    <property type="component" value="Unassembled WGS sequence"/>
</dbReference>
<evidence type="ECO:0000313" key="4">
    <source>
        <dbReference type="Proteomes" id="UP001177744"/>
    </source>
</evidence>
<feature type="domain" description="C2H2-type" evidence="2">
    <location>
        <begin position="14"/>
        <end position="41"/>
    </location>
</feature>
<evidence type="ECO:0000259" key="2">
    <source>
        <dbReference type="PROSITE" id="PS50157"/>
    </source>
</evidence>
<keyword evidence="1" id="KW-0479">Metal-binding</keyword>
<dbReference type="GO" id="GO:0008270">
    <property type="term" value="F:zinc ion binding"/>
    <property type="evidence" value="ECO:0007669"/>
    <property type="project" value="UniProtKB-KW"/>
</dbReference>
<accession>A0AA40IBB4</accession>
<keyword evidence="1" id="KW-0862">Zinc</keyword>
<dbReference type="PROSITE" id="PS00028">
    <property type="entry name" value="ZINC_FINGER_C2H2_1"/>
    <property type="match status" value="1"/>
</dbReference>
<protein>
    <recommendedName>
        <fullName evidence="2">C2H2-type domain-containing protein</fullName>
    </recommendedName>
</protein>
<dbReference type="AlphaFoldDB" id="A0AA40IBB4"/>
<name>A0AA40IBB4_CNENI</name>
<dbReference type="InterPro" id="IPR013087">
    <property type="entry name" value="Znf_C2H2_type"/>
</dbReference>
<gene>
    <name evidence="3" type="ORF">QTO34_008525</name>
</gene>
<dbReference type="InterPro" id="IPR036236">
    <property type="entry name" value="Znf_C2H2_sf"/>
</dbReference>
<comment type="caution">
    <text evidence="3">The sequence shown here is derived from an EMBL/GenBank/DDBJ whole genome shotgun (WGS) entry which is preliminary data.</text>
</comment>
<sequence>MEVGDRSHRAQKSYQCEKCPQPFGYFSRFKLHQRRHNERTLVCARVAKASSRPRTSMCISGFTRQEKLFRCYQCARAFSHRTSCWLRRGSTGREALCVRSGREKRPPVMHLPPAPEAAPENCPHLGPPHQKLPPWCAPLYQNRWALAPAAGAQSQSRSLSLVSRCEWWLLALVTPEHFFTSPSSCGVIGAAVAACTH</sequence>
<evidence type="ECO:0000256" key="1">
    <source>
        <dbReference type="PROSITE-ProRule" id="PRU00042"/>
    </source>
</evidence>
<dbReference type="SUPFAM" id="SSF57667">
    <property type="entry name" value="beta-beta-alpha zinc fingers"/>
    <property type="match status" value="1"/>
</dbReference>
<dbReference type="EMBL" id="JAULJE010000002">
    <property type="protein sequence ID" value="KAK1346056.1"/>
    <property type="molecule type" value="Genomic_DNA"/>
</dbReference>